<dbReference type="GO" id="GO:0004222">
    <property type="term" value="F:metalloendopeptidase activity"/>
    <property type="evidence" value="ECO:0007669"/>
    <property type="project" value="InterPro"/>
</dbReference>
<dbReference type="FunCoup" id="C7RCQ2">
    <property type="interactions" value="144"/>
</dbReference>
<dbReference type="EC" id="3.4.-.-" evidence="8"/>
<dbReference type="GO" id="GO:0051603">
    <property type="term" value="P:proteolysis involved in protein catabolic process"/>
    <property type="evidence" value="ECO:0007669"/>
    <property type="project" value="TreeGrafter"/>
</dbReference>
<gene>
    <name evidence="10" type="ordered locus">Kkor_1632</name>
</gene>
<dbReference type="InterPro" id="IPR011990">
    <property type="entry name" value="TPR-like_helical_dom_sf"/>
</dbReference>
<dbReference type="Gene3D" id="3.30.2010.10">
    <property type="entry name" value="Metalloproteases ('zincins'), catalytic domain"/>
    <property type="match status" value="1"/>
</dbReference>
<feature type="binding site" evidence="8">
    <location>
        <position position="145"/>
    </location>
    <ligand>
        <name>Zn(2+)</name>
        <dbReference type="ChEBI" id="CHEBI:29105"/>
        <note>catalytic</note>
    </ligand>
</feature>
<dbReference type="Pfam" id="PF01435">
    <property type="entry name" value="Peptidase_M48"/>
    <property type="match status" value="1"/>
</dbReference>
<reference evidence="10 11" key="1">
    <citation type="journal article" date="2009" name="Stand. Genomic Sci.">
        <title>Complete genome sequence of Kangiella koreensis type strain (SW-125).</title>
        <authorList>
            <person name="Han C."/>
            <person name="Sikorski J."/>
            <person name="Lapidus A."/>
            <person name="Nolan M."/>
            <person name="Glavina Del Rio T."/>
            <person name="Tice H."/>
            <person name="Cheng J.F."/>
            <person name="Lucas S."/>
            <person name="Chen F."/>
            <person name="Copeland A."/>
            <person name="Ivanova N."/>
            <person name="Mavromatis K."/>
            <person name="Ovchinnikova G."/>
            <person name="Pati A."/>
            <person name="Bruce D."/>
            <person name="Goodwin L."/>
            <person name="Pitluck S."/>
            <person name="Chen A."/>
            <person name="Palaniappan K."/>
            <person name="Land M."/>
            <person name="Hauser L."/>
            <person name="Chang Y.J."/>
            <person name="Jeffries C.D."/>
            <person name="Chain P."/>
            <person name="Saunders E."/>
            <person name="Brettin T."/>
            <person name="Goker M."/>
            <person name="Tindall B.J."/>
            <person name="Bristow J."/>
            <person name="Eisen J.A."/>
            <person name="Markowitz V."/>
            <person name="Hugenholtz P."/>
            <person name="Kyrpides N.C."/>
            <person name="Klenk H.P."/>
            <person name="Detter J.C."/>
        </authorList>
    </citation>
    <scope>NUCLEOTIDE SEQUENCE [LARGE SCALE GENOMIC DNA]</scope>
    <source>
        <strain evidence="11">DSM 16069 / KCTC 12182 / SW-125</strain>
    </source>
</reference>
<name>C7RCQ2_KANKD</name>
<dbReference type="GO" id="GO:0008270">
    <property type="term" value="F:zinc ion binding"/>
    <property type="evidence" value="ECO:0007669"/>
    <property type="project" value="UniProtKB-UniRule"/>
</dbReference>
<feature type="signal peptide" evidence="8">
    <location>
        <begin position="1"/>
        <end position="36"/>
    </location>
</feature>
<dbReference type="PANTHER" id="PTHR22726:SF1">
    <property type="entry name" value="METALLOENDOPEPTIDASE OMA1, MITOCHONDRIAL"/>
    <property type="match status" value="1"/>
</dbReference>
<dbReference type="SUPFAM" id="SSF48452">
    <property type="entry name" value="TPR-like"/>
    <property type="match status" value="1"/>
</dbReference>
<keyword evidence="11" id="KW-1185">Reference proteome</keyword>
<dbReference type="OrthoDB" id="9810445at2"/>
<dbReference type="GO" id="GO:0016020">
    <property type="term" value="C:membrane"/>
    <property type="evidence" value="ECO:0007669"/>
    <property type="project" value="InterPro"/>
</dbReference>
<dbReference type="InParanoid" id="C7RCQ2"/>
<dbReference type="CDD" id="cd07333">
    <property type="entry name" value="M48C_bepA_like"/>
    <property type="match status" value="1"/>
</dbReference>
<dbReference type="Proteomes" id="UP000001231">
    <property type="component" value="Chromosome"/>
</dbReference>
<keyword evidence="4 8" id="KW-0574">Periplasm</keyword>
<comment type="subcellular location">
    <subcellularLocation>
        <location evidence="8">Periplasm</location>
    </subcellularLocation>
</comment>
<feature type="binding site" evidence="8">
    <location>
        <position position="210"/>
    </location>
    <ligand>
        <name>Zn(2+)</name>
        <dbReference type="ChEBI" id="CHEBI:29105"/>
        <note>catalytic</note>
    </ligand>
</feature>
<evidence type="ECO:0000256" key="4">
    <source>
        <dbReference type="ARBA" id="ARBA00022764"/>
    </source>
</evidence>
<protein>
    <recommendedName>
        <fullName evidence="8">Putative beta-barrel assembly-enhancing protease</fullName>
        <ecNumber evidence="8">3.4.-.-</ecNumber>
    </recommendedName>
</protein>
<dbReference type="STRING" id="523791.Kkor_1632"/>
<feature type="chain" id="PRO_5009008716" description="Putative beta-barrel assembly-enhancing protease" evidence="8">
    <location>
        <begin position="37"/>
        <end position="503"/>
    </location>
</feature>
<evidence type="ECO:0000259" key="9">
    <source>
        <dbReference type="Pfam" id="PF01435"/>
    </source>
</evidence>
<evidence type="ECO:0000256" key="7">
    <source>
        <dbReference type="ARBA" id="ARBA00023049"/>
    </source>
</evidence>
<feature type="active site" description="Proton donor" evidence="8">
    <location>
        <position position="214"/>
    </location>
</feature>
<keyword evidence="6 8" id="KW-0862">Zinc</keyword>
<dbReference type="HOGENOM" id="CLU_030556_1_1_6"/>
<accession>C7RCQ2</accession>
<dbReference type="InterPro" id="IPR051156">
    <property type="entry name" value="Mito/Outer_Membr_Metalloprot"/>
</dbReference>
<dbReference type="Pfam" id="PF13428">
    <property type="entry name" value="TPR_14"/>
    <property type="match status" value="1"/>
</dbReference>
<dbReference type="KEGG" id="kko:Kkor_1632"/>
<organism evidence="10 11">
    <name type="scientific">Kangiella koreensis (strain DSM 16069 / JCM 12317 / KCTC 12182 / SW-125)</name>
    <dbReference type="NCBI Taxonomy" id="523791"/>
    <lineage>
        <taxon>Bacteria</taxon>
        <taxon>Pseudomonadati</taxon>
        <taxon>Pseudomonadota</taxon>
        <taxon>Gammaproteobacteria</taxon>
        <taxon>Kangiellales</taxon>
        <taxon>Kangiellaceae</taxon>
        <taxon>Kangiella</taxon>
    </lineage>
</organism>
<keyword evidence="1 8" id="KW-0645">Protease</keyword>
<feature type="domain" description="Peptidase M48" evidence="9">
    <location>
        <begin position="81"/>
        <end position="268"/>
    </location>
</feature>
<dbReference type="GO" id="GO:0042597">
    <property type="term" value="C:periplasmic space"/>
    <property type="evidence" value="ECO:0007669"/>
    <property type="project" value="UniProtKB-SubCell"/>
</dbReference>
<evidence type="ECO:0000313" key="11">
    <source>
        <dbReference type="Proteomes" id="UP000001231"/>
    </source>
</evidence>
<feature type="binding site" evidence="8">
    <location>
        <position position="149"/>
    </location>
    <ligand>
        <name>Zn(2+)</name>
        <dbReference type="ChEBI" id="CHEBI:29105"/>
        <note>catalytic</note>
    </ligand>
</feature>
<evidence type="ECO:0000256" key="8">
    <source>
        <dbReference type="HAMAP-Rule" id="MF_00997"/>
    </source>
</evidence>
<evidence type="ECO:0000256" key="6">
    <source>
        <dbReference type="ARBA" id="ARBA00022833"/>
    </source>
</evidence>
<comment type="function">
    <text evidence="8">Functions as both a chaperone and a metalloprotease. Maintains the integrity of the outer membrane by promoting either the assembly or the elimination of outer membrane proteins, depending on their folding state.</text>
</comment>
<keyword evidence="3 8" id="KW-0732">Signal</keyword>
<sequence precursor="true">MTILLKPLPYKRQLSRFKTSLCLSLILTLGLSTTFAASNDLPKLGETAGSTLSVAEEQMIGDQIMSQIRHSQFLMQDPLVTDYIQQLGHKLVAANPDALGRLFQFFVIQEDSINAFALPGGYIGIHSGLVTASKSESELASVLGHEVAHVTQRHLARRLEQQDKISIPTILGVIASVIVATQDPEAGMAGVAATQAAANQSIITHTRDNEKEADRIGITMLSSAGFDVRAAADFFETMQQVSRYTLKPPEILLTHPLSRNRIAAARERAELYPHIDHKNSVDYHLVKARIKSIELANNNDSFRVLQRKHQAQQLNSIEERYLYAELLKKNGKTQEAIEVLQSLYNIYPDNHLLLFSLAETHRANNSGAAVLPELQKQLEKTPGSTKLILATAQVYLDNKQAEDAEKLLLRYADVNRYNPNYLYLLAETQAQAGHTPEMHETTGQYLLLLGDLRTAKKHFELALNGTSEDPYAQTRIQARLDDVNFRIREFLAENSRRSRFSLN</sequence>
<dbReference type="InterPro" id="IPR030873">
    <property type="entry name" value="Protease_BepA"/>
</dbReference>
<comment type="similarity">
    <text evidence="8">Belongs to the peptidase M48 family. BepA subfamily.</text>
</comment>
<dbReference type="eggNOG" id="COG4783">
    <property type="taxonomic scope" value="Bacteria"/>
</dbReference>
<keyword evidence="7 8" id="KW-0482">Metalloprotease</keyword>
<evidence type="ECO:0000256" key="2">
    <source>
        <dbReference type="ARBA" id="ARBA00022723"/>
    </source>
</evidence>
<dbReference type="Gene3D" id="1.25.40.10">
    <property type="entry name" value="Tetratricopeptide repeat domain"/>
    <property type="match status" value="1"/>
</dbReference>
<dbReference type="PANTHER" id="PTHR22726">
    <property type="entry name" value="METALLOENDOPEPTIDASE OMA1"/>
    <property type="match status" value="1"/>
</dbReference>
<evidence type="ECO:0000256" key="5">
    <source>
        <dbReference type="ARBA" id="ARBA00022801"/>
    </source>
</evidence>
<dbReference type="InterPro" id="IPR001915">
    <property type="entry name" value="Peptidase_M48"/>
</dbReference>
<evidence type="ECO:0000256" key="1">
    <source>
        <dbReference type="ARBA" id="ARBA00022670"/>
    </source>
</evidence>
<proteinExistence type="inferred from homology"/>
<keyword evidence="5 8" id="KW-0378">Hydrolase</keyword>
<feature type="active site" evidence="8">
    <location>
        <position position="146"/>
    </location>
</feature>
<keyword evidence="2 8" id="KW-0479">Metal-binding</keyword>
<evidence type="ECO:0000256" key="3">
    <source>
        <dbReference type="ARBA" id="ARBA00022729"/>
    </source>
</evidence>
<comment type="cofactor">
    <cofactor evidence="8">
        <name>Zn(2+)</name>
        <dbReference type="ChEBI" id="CHEBI:29105"/>
    </cofactor>
    <text evidence="8">Binds 1 zinc ion per subunit.</text>
</comment>
<dbReference type="HAMAP" id="MF_00997">
    <property type="entry name" value="Protease_BepA"/>
    <property type="match status" value="1"/>
</dbReference>
<evidence type="ECO:0000313" key="10">
    <source>
        <dbReference type="EMBL" id="ACV27044.1"/>
    </source>
</evidence>
<dbReference type="AlphaFoldDB" id="C7RCQ2"/>
<dbReference type="EMBL" id="CP001707">
    <property type="protein sequence ID" value="ACV27044.1"/>
    <property type="molecule type" value="Genomic_DNA"/>
</dbReference>